<dbReference type="RefSeq" id="XP_015468834.1">
    <property type="nucleotide sequence ID" value="XM_015610362.1"/>
</dbReference>
<keyword evidence="9" id="KW-0472">Membrane</keyword>
<dbReference type="GO" id="GO:0006879">
    <property type="term" value="P:intracellular iron ion homeostasis"/>
    <property type="evidence" value="ECO:0007669"/>
    <property type="project" value="UniProtKB-KW"/>
</dbReference>
<comment type="subcellular location">
    <subcellularLocation>
        <location evidence="1">Membrane</location>
        <topology evidence="1">Multi-pass membrane protein</topology>
    </subcellularLocation>
</comment>
<dbReference type="EMBL" id="LMYN01000021">
    <property type="protein sequence ID" value="KSA02732.1"/>
    <property type="molecule type" value="Genomic_DNA"/>
</dbReference>
<dbReference type="Proteomes" id="UP000054251">
    <property type="component" value="Unassembled WGS sequence"/>
</dbReference>
<keyword evidence="14" id="KW-1185">Reference proteome</keyword>
<evidence type="ECO:0000256" key="3">
    <source>
        <dbReference type="ARBA" id="ARBA00022434"/>
    </source>
</evidence>
<keyword evidence="3" id="KW-0409">Iron storage</keyword>
<reference evidence="13 14" key="1">
    <citation type="submission" date="2015-11" db="EMBL/GenBank/DDBJ databases">
        <title>The genome of Debaryomyces fabryi.</title>
        <authorList>
            <person name="Tafer H."/>
            <person name="Lopandic K."/>
        </authorList>
    </citation>
    <scope>NUCLEOTIDE SEQUENCE [LARGE SCALE GENOMIC DNA]</scope>
    <source>
        <strain evidence="13 14">CBS 789</strain>
    </source>
</reference>
<dbReference type="InterPro" id="IPR027469">
    <property type="entry name" value="Cation_efflux_TMD_sf"/>
</dbReference>
<evidence type="ECO:0000313" key="13">
    <source>
        <dbReference type="EMBL" id="KSA02732.1"/>
    </source>
</evidence>
<keyword evidence="5" id="KW-0410">Iron transport</keyword>
<dbReference type="GO" id="GO:0005739">
    <property type="term" value="C:mitochondrion"/>
    <property type="evidence" value="ECO:0007669"/>
    <property type="project" value="UniProtKB-ARBA"/>
</dbReference>
<feature type="compositionally biased region" description="Basic and acidic residues" evidence="11">
    <location>
        <begin position="1"/>
        <end position="11"/>
    </location>
</feature>
<accession>A0A0V1Q2U1</accession>
<proteinExistence type="inferred from homology"/>
<evidence type="ECO:0000256" key="11">
    <source>
        <dbReference type="SAM" id="MobiDB-lite"/>
    </source>
</evidence>
<dbReference type="GO" id="GO:0008324">
    <property type="term" value="F:monoatomic cation transmembrane transporter activity"/>
    <property type="evidence" value="ECO:0007669"/>
    <property type="project" value="InterPro"/>
</dbReference>
<dbReference type="AlphaFoldDB" id="A0A0V1Q2U1"/>
<evidence type="ECO:0000256" key="9">
    <source>
        <dbReference type="ARBA" id="ARBA00023136"/>
    </source>
</evidence>
<keyword evidence="6" id="KW-0812">Transmembrane</keyword>
<evidence type="ECO:0000256" key="1">
    <source>
        <dbReference type="ARBA" id="ARBA00004141"/>
    </source>
</evidence>
<evidence type="ECO:0000313" key="14">
    <source>
        <dbReference type="Proteomes" id="UP000054251"/>
    </source>
</evidence>
<evidence type="ECO:0000259" key="12">
    <source>
        <dbReference type="Pfam" id="PF01545"/>
    </source>
</evidence>
<keyword evidence="4" id="KW-0813">Transport</keyword>
<dbReference type="OrthoDB" id="435980at2759"/>
<evidence type="ECO:0000256" key="6">
    <source>
        <dbReference type="ARBA" id="ARBA00022692"/>
    </source>
</evidence>
<comment type="function">
    <text evidence="10">Mitochondrial metal transporter involved in mitochondrial iron accumulation.</text>
</comment>
<evidence type="ECO:0000256" key="10">
    <source>
        <dbReference type="ARBA" id="ARBA00055037"/>
    </source>
</evidence>
<dbReference type="PANTHER" id="PTHR43840:SF15">
    <property type="entry name" value="MITOCHONDRIAL METAL TRANSPORTER 1-RELATED"/>
    <property type="match status" value="1"/>
</dbReference>
<sequence length="420" mass="45782">MSTKHDSDKQSHSHGNIGGDSKHHQGNEHSHEHSLLGHSHSHSRHQPNEFLSVNTDTIKHNPAVRITWIGLLVNVAMAVSKGVGGVYFHSQSLIADAIHSISDMFADFLTLATVNVAQKVGSPTHYPLGYGKVETIGSVLVSGVLLFAGVSVGWSSLLQVFEFALPAYMFEYVSMIQIGHSHSHAGLGGEVDSHGHGHSHMSGGAPDSSIVPTSRPIPNINAAWLAGGSVIVKELLYRKTMKIAVETNSKVLVANAWHHRVDSLTAVVALLTVAGGNIFNVAWLDSIGGLCVSVLIIKAGWDSFKTSIFELIDKGEDVESEVFSKVHDIVTEEIKNVANNEFKIDKLSVLNSGAITNIYMTLSTSKEFRLKELNQIESNLVTAIKADYEFVRNIFILFKDSEQQKISQERSTESSHEHTK</sequence>
<feature type="region of interest" description="Disordered" evidence="11">
    <location>
        <begin position="1"/>
        <end position="47"/>
    </location>
</feature>
<dbReference type="Gene3D" id="1.20.1510.10">
    <property type="entry name" value="Cation efflux protein transmembrane domain"/>
    <property type="match status" value="1"/>
</dbReference>
<organism evidence="13 14">
    <name type="scientific">Debaryomyces fabryi</name>
    <dbReference type="NCBI Taxonomy" id="58627"/>
    <lineage>
        <taxon>Eukaryota</taxon>
        <taxon>Fungi</taxon>
        <taxon>Dikarya</taxon>
        <taxon>Ascomycota</taxon>
        <taxon>Saccharomycotina</taxon>
        <taxon>Pichiomycetes</taxon>
        <taxon>Debaryomycetaceae</taxon>
        <taxon>Debaryomyces</taxon>
    </lineage>
</organism>
<gene>
    <name evidence="13" type="ORF">AC631_01532</name>
</gene>
<keyword evidence="3" id="KW-0408">Iron</keyword>
<dbReference type="InterPro" id="IPR058533">
    <property type="entry name" value="Cation_efflux_TM"/>
</dbReference>
<dbReference type="SUPFAM" id="SSF161111">
    <property type="entry name" value="Cation efflux protein transmembrane domain-like"/>
    <property type="match status" value="1"/>
</dbReference>
<dbReference type="InterPro" id="IPR050291">
    <property type="entry name" value="CDF_Transporter"/>
</dbReference>
<evidence type="ECO:0000256" key="5">
    <source>
        <dbReference type="ARBA" id="ARBA00022496"/>
    </source>
</evidence>
<dbReference type="GO" id="GO:0016020">
    <property type="term" value="C:membrane"/>
    <property type="evidence" value="ECO:0007669"/>
    <property type="project" value="UniProtKB-SubCell"/>
</dbReference>
<evidence type="ECO:0000256" key="7">
    <source>
        <dbReference type="ARBA" id="ARBA00022989"/>
    </source>
</evidence>
<evidence type="ECO:0000256" key="2">
    <source>
        <dbReference type="ARBA" id="ARBA00008873"/>
    </source>
</evidence>
<evidence type="ECO:0000256" key="8">
    <source>
        <dbReference type="ARBA" id="ARBA00023065"/>
    </source>
</evidence>
<dbReference type="FunFam" id="1.20.1510.10:FF:000013">
    <property type="entry name" value="Cation efflux family protein"/>
    <property type="match status" value="2"/>
</dbReference>
<dbReference type="GeneID" id="26838541"/>
<name>A0A0V1Q2U1_9ASCO</name>
<evidence type="ECO:0000256" key="4">
    <source>
        <dbReference type="ARBA" id="ARBA00022448"/>
    </source>
</evidence>
<dbReference type="GO" id="GO:0006826">
    <property type="term" value="P:iron ion transport"/>
    <property type="evidence" value="ECO:0007669"/>
    <property type="project" value="UniProtKB-KW"/>
</dbReference>
<protein>
    <recommendedName>
        <fullName evidence="12">Cation efflux protein transmembrane domain-containing protein</fullName>
    </recommendedName>
</protein>
<feature type="domain" description="Cation efflux protein transmembrane" evidence="12">
    <location>
        <begin position="218"/>
        <end position="312"/>
    </location>
</feature>
<comment type="similarity">
    <text evidence="2">Belongs to the cation diffusion facilitator (CDF) transporter (TC 2.A.4) family. SLC30A subfamily.</text>
</comment>
<comment type="caution">
    <text evidence="13">The sequence shown here is derived from an EMBL/GenBank/DDBJ whole genome shotgun (WGS) entry which is preliminary data.</text>
</comment>
<feature type="compositionally biased region" description="Basic and acidic residues" evidence="11">
    <location>
        <begin position="20"/>
        <end position="35"/>
    </location>
</feature>
<keyword evidence="7" id="KW-1133">Transmembrane helix</keyword>
<feature type="domain" description="Cation efflux protein transmembrane" evidence="12">
    <location>
        <begin position="68"/>
        <end position="161"/>
    </location>
</feature>
<keyword evidence="8" id="KW-0406">Ion transport</keyword>
<dbReference type="PANTHER" id="PTHR43840">
    <property type="entry name" value="MITOCHONDRIAL METAL TRANSPORTER 1-RELATED"/>
    <property type="match status" value="1"/>
</dbReference>
<dbReference type="Pfam" id="PF01545">
    <property type="entry name" value="Cation_efflux"/>
    <property type="match status" value="2"/>
</dbReference>